<dbReference type="Proteomes" id="UP001164726">
    <property type="component" value="Chromosome"/>
</dbReference>
<organism evidence="9 10">
    <name type="scientific">Fervidibacillus halotolerans</name>
    <dbReference type="NCBI Taxonomy" id="2980027"/>
    <lineage>
        <taxon>Bacteria</taxon>
        <taxon>Bacillati</taxon>
        <taxon>Bacillota</taxon>
        <taxon>Bacilli</taxon>
        <taxon>Bacillales</taxon>
        <taxon>Bacillaceae</taxon>
        <taxon>Fervidibacillus</taxon>
    </lineage>
</organism>
<dbReference type="Pfam" id="PF01416">
    <property type="entry name" value="PseudoU_synth_1"/>
    <property type="match status" value="2"/>
</dbReference>
<feature type="domain" description="Pseudouridine synthase I TruA alpha/beta" evidence="8">
    <location>
        <begin position="149"/>
        <end position="248"/>
    </location>
</feature>
<dbReference type="EMBL" id="CP106877">
    <property type="protein sequence ID" value="WAA12424.1"/>
    <property type="molecule type" value="Genomic_DNA"/>
</dbReference>
<gene>
    <name evidence="4 9" type="primary">truA</name>
    <name evidence="9" type="ORF">OE105_12910</name>
</gene>
<dbReference type="AlphaFoldDB" id="A0A9E8LZG7"/>
<evidence type="ECO:0000256" key="2">
    <source>
        <dbReference type="ARBA" id="ARBA00022694"/>
    </source>
</evidence>
<dbReference type="NCBIfam" id="TIGR00071">
    <property type="entry name" value="hisT_truA"/>
    <property type="match status" value="1"/>
</dbReference>
<dbReference type="KEGG" id="fhl:OE105_12910"/>
<dbReference type="InterPro" id="IPR001406">
    <property type="entry name" value="PsdUridine_synth_TruA"/>
</dbReference>
<comment type="similarity">
    <text evidence="1 4 7">Belongs to the tRNA pseudouridine synthase TruA family.</text>
</comment>
<dbReference type="GO" id="GO:0003723">
    <property type="term" value="F:RNA binding"/>
    <property type="evidence" value="ECO:0007669"/>
    <property type="project" value="InterPro"/>
</dbReference>
<evidence type="ECO:0000259" key="8">
    <source>
        <dbReference type="Pfam" id="PF01416"/>
    </source>
</evidence>
<dbReference type="EC" id="5.4.99.12" evidence="4"/>
<dbReference type="SUPFAM" id="SSF55120">
    <property type="entry name" value="Pseudouridine synthase"/>
    <property type="match status" value="1"/>
</dbReference>
<evidence type="ECO:0000313" key="10">
    <source>
        <dbReference type="Proteomes" id="UP001164726"/>
    </source>
</evidence>
<dbReference type="Gene3D" id="3.30.70.580">
    <property type="entry name" value="Pseudouridine synthase I, catalytic domain, N-terminal subdomain"/>
    <property type="match status" value="1"/>
</dbReference>
<accession>A0A9E8LZG7</accession>
<reference evidence="9" key="1">
    <citation type="submission" date="2022-09" db="EMBL/GenBank/DDBJ databases">
        <title>Complete Genomes of Fervidibacillus albus and Fervidibacillus halotolerans isolated from tidal flat sediments.</title>
        <authorList>
            <person name="Kwon K.K."/>
            <person name="Yang S.-H."/>
            <person name="Park M.J."/>
            <person name="Oh H.-M."/>
        </authorList>
    </citation>
    <scope>NUCLEOTIDE SEQUENCE</scope>
    <source>
        <strain evidence="9">MEBiC13594</strain>
    </source>
</reference>
<keyword evidence="10" id="KW-1185">Reference proteome</keyword>
<dbReference type="InterPro" id="IPR020097">
    <property type="entry name" value="PsdUridine_synth_TruA_a/b_dom"/>
</dbReference>
<comment type="subunit">
    <text evidence="4">Homodimer.</text>
</comment>
<feature type="domain" description="Pseudouridine synthase I TruA alpha/beta" evidence="8">
    <location>
        <begin position="11"/>
        <end position="108"/>
    </location>
</feature>
<dbReference type="CDD" id="cd02570">
    <property type="entry name" value="PseudoU_synth_EcTruA"/>
    <property type="match status" value="1"/>
</dbReference>
<feature type="active site" description="Nucleophile" evidence="4 5">
    <location>
        <position position="56"/>
    </location>
</feature>
<dbReference type="Gene3D" id="3.30.70.660">
    <property type="entry name" value="Pseudouridine synthase I, catalytic domain, C-terminal subdomain"/>
    <property type="match status" value="1"/>
</dbReference>
<proteinExistence type="inferred from homology"/>
<comment type="caution">
    <text evidence="4">Lacks conserved residue(s) required for the propagation of feature annotation.</text>
</comment>
<evidence type="ECO:0000256" key="4">
    <source>
        <dbReference type="HAMAP-Rule" id="MF_00171"/>
    </source>
</evidence>
<dbReference type="FunFam" id="3.30.70.580:FF:000001">
    <property type="entry name" value="tRNA pseudouridine synthase A"/>
    <property type="match status" value="1"/>
</dbReference>
<dbReference type="PANTHER" id="PTHR11142:SF0">
    <property type="entry name" value="TRNA PSEUDOURIDINE SYNTHASE-LIKE 1"/>
    <property type="match status" value="1"/>
</dbReference>
<dbReference type="InterPro" id="IPR020094">
    <property type="entry name" value="TruA/RsuA/RluB/E/F_N"/>
</dbReference>
<dbReference type="PANTHER" id="PTHR11142">
    <property type="entry name" value="PSEUDOURIDYLATE SYNTHASE"/>
    <property type="match status" value="1"/>
</dbReference>
<keyword evidence="3 4" id="KW-0413">Isomerase</keyword>
<sequence length="255" mass="29658">MKNMKRIKCIIAYDGTNFLGYQIQNQGRTVQGELEKVLKRMHKGERIRVYASGRTDTHVHALGQVIHFDSPLDLRVENWQKALNAQLPADISIVDVQFVPDTFHARYSSIGKEYHYRVLLKKERDPFLRNYSYHFPYELNMKAMREGMNYFLGTHNFTSFSSAKSTVENRVRTIERFEVIEKADELVFQIRGNGFLYNMVRIIVGTVLEVGIGKRAPSEIPTILDKKDRKFAGKTVPGCGLYLYQVFYKEDIQNF</sequence>
<dbReference type="HAMAP" id="MF_00171">
    <property type="entry name" value="TruA"/>
    <property type="match status" value="1"/>
</dbReference>
<evidence type="ECO:0000256" key="1">
    <source>
        <dbReference type="ARBA" id="ARBA00009375"/>
    </source>
</evidence>
<dbReference type="InterPro" id="IPR020095">
    <property type="entry name" value="PsdUridine_synth_TruA_C"/>
</dbReference>
<dbReference type="GO" id="GO:0031119">
    <property type="term" value="P:tRNA pseudouridine synthesis"/>
    <property type="evidence" value="ECO:0007669"/>
    <property type="project" value="UniProtKB-UniRule"/>
</dbReference>
<evidence type="ECO:0000256" key="3">
    <source>
        <dbReference type="ARBA" id="ARBA00023235"/>
    </source>
</evidence>
<comment type="catalytic activity">
    <reaction evidence="4 7">
        <text>uridine(38/39/40) in tRNA = pseudouridine(38/39/40) in tRNA</text>
        <dbReference type="Rhea" id="RHEA:22376"/>
        <dbReference type="Rhea" id="RHEA-COMP:10085"/>
        <dbReference type="Rhea" id="RHEA-COMP:10087"/>
        <dbReference type="ChEBI" id="CHEBI:65314"/>
        <dbReference type="ChEBI" id="CHEBI:65315"/>
        <dbReference type="EC" id="5.4.99.12"/>
    </reaction>
</comment>
<evidence type="ECO:0000256" key="6">
    <source>
        <dbReference type="PIRSR" id="PIRSR001430-2"/>
    </source>
</evidence>
<keyword evidence="2 4" id="KW-0819">tRNA processing</keyword>
<name>A0A9E8LZG7_9BACI</name>
<dbReference type="PIRSF" id="PIRSF001430">
    <property type="entry name" value="tRNA_psdUrid_synth"/>
    <property type="match status" value="1"/>
</dbReference>
<evidence type="ECO:0000256" key="5">
    <source>
        <dbReference type="PIRSR" id="PIRSR001430-1"/>
    </source>
</evidence>
<dbReference type="GO" id="GO:0160147">
    <property type="term" value="F:tRNA pseudouridine(38-40) synthase activity"/>
    <property type="evidence" value="ECO:0007669"/>
    <property type="project" value="UniProtKB-EC"/>
</dbReference>
<evidence type="ECO:0000313" key="9">
    <source>
        <dbReference type="EMBL" id="WAA12424.1"/>
    </source>
</evidence>
<dbReference type="InterPro" id="IPR020103">
    <property type="entry name" value="PsdUridine_synth_cat_dom_sf"/>
</dbReference>
<comment type="function">
    <text evidence="4">Formation of pseudouridine at positions 38, 39 and 40 in the anticodon stem and loop of transfer RNAs.</text>
</comment>
<feature type="binding site" evidence="4 6">
    <location>
        <position position="114"/>
    </location>
    <ligand>
        <name>substrate</name>
    </ligand>
</feature>
<evidence type="ECO:0000256" key="7">
    <source>
        <dbReference type="RuleBase" id="RU003792"/>
    </source>
</evidence>
<protein>
    <recommendedName>
        <fullName evidence="4">tRNA pseudouridine synthase A</fullName>
        <ecNumber evidence="4">5.4.99.12</ecNumber>
    </recommendedName>
    <alternativeName>
        <fullName evidence="4">tRNA pseudouridine(38-40) synthase</fullName>
    </alternativeName>
    <alternativeName>
        <fullName evidence="4">tRNA pseudouridylate synthase I</fullName>
    </alternativeName>
    <alternativeName>
        <fullName evidence="4">tRNA-uridine isomerase I</fullName>
    </alternativeName>
</protein>